<evidence type="ECO:0008006" key="5">
    <source>
        <dbReference type="Google" id="ProtNLM"/>
    </source>
</evidence>
<evidence type="ECO:0000313" key="4">
    <source>
        <dbReference type="Proteomes" id="UP001221898"/>
    </source>
</evidence>
<dbReference type="AlphaFoldDB" id="A0AAD7RPQ2"/>
<dbReference type="EMBL" id="JAINUG010000202">
    <property type="protein sequence ID" value="KAJ8387970.1"/>
    <property type="molecule type" value="Genomic_DNA"/>
</dbReference>
<feature type="non-terminal residue" evidence="3">
    <location>
        <position position="1"/>
    </location>
</feature>
<dbReference type="Gene3D" id="3.40.50.1820">
    <property type="entry name" value="alpha/beta hydrolase"/>
    <property type="match status" value="1"/>
</dbReference>
<evidence type="ECO:0000256" key="1">
    <source>
        <dbReference type="ARBA" id="ARBA00004496"/>
    </source>
</evidence>
<proteinExistence type="predicted"/>
<dbReference type="SUPFAM" id="SSF53474">
    <property type="entry name" value="alpha/beta-Hydrolases"/>
    <property type="match status" value="1"/>
</dbReference>
<accession>A0AAD7RPQ2</accession>
<evidence type="ECO:0000256" key="2">
    <source>
        <dbReference type="ARBA" id="ARBA00022490"/>
    </source>
</evidence>
<keyword evidence="2" id="KW-0963">Cytoplasm</keyword>
<dbReference type="GO" id="GO:0005737">
    <property type="term" value="C:cytoplasm"/>
    <property type="evidence" value="ECO:0007669"/>
    <property type="project" value="UniProtKB-SubCell"/>
</dbReference>
<dbReference type="Proteomes" id="UP001221898">
    <property type="component" value="Unassembled WGS sequence"/>
</dbReference>
<dbReference type="InterPro" id="IPR029058">
    <property type="entry name" value="AB_hydrolase_fold"/>
</dbReference>
<comment type="subcellular location">
    <subcellularLocation>
        <location evidence="1">Cytoplasm</location>
    </subcellularLocation>
</comment>
<keyword evidence="4" id="KW-1185">Reference proteome</keyword>
<dbReference type="PANTHER" id="PTHR46197">
    <property type="entry name" value="PROTEIN ABHD14B-LIKE"/>
    <property type="match status" value="1"/>
</dbReference>
<sequence length="60" mass="6766">TPTLIVYGEQDTNLGAQSYKNLSQLPHHAAVRLAGARHACYLDKPREFHQAMLDFLSKLE</sequence>
<organism evidence="3 4">
    <name type="scientific">Aldrovandia affinis</name>
    <dbReference type="NCBI Taxonomy" id="143900"/>
    <lineage>
        <taxon>Eukaryota</taxon>
        <taxon>Metazoa</taxon>
        <taxon>Chordata</taxon>
        <taxon>Craniata</taxon>
        <taxon>Vertebrata</taxon>
        <taxon>Euteleostomi</taxon>
        <taxon>Actinopterygii</taxon>
        <taxon>Neopterygii</taxon>
        <taxon>Teleostei</taxon>
        <taxon>Notacanthiformes</taxon>
        <taxon>Halosauridae</taxon>
        <taxon>Aldrovandia</taxon>
    </lineage>
</organism>
<dbReference type="PANTHER" id="PTHR46197:SF1">
    <property type="entry name" value="PROTEIN ABHD14A"/>
    <property type="match status" value="1"/>
</dbReference>
<comment type="caution">
    <text evidence="3">The sequence shown here is derived from an EMBL/GenBank/DDBJ whole genome shotgun (WGS) entry which is preliminary data.</text>
</comment>
<name>A0AAD7RPQ2_9TELE</name>
<protein>
    <recommendedName>
        <fullName evidence="5">Alpha/beta hydrolase</fullName>
    </recommendedName>
</protein>
<reference evidence="3" key="1">
    <citation type="journal article" date="2023" name="Science">
        <title>Genome structures resolve the early diversification of teleost fishes.</title>
        <authorList>
            <person name="Parey E."/>
            <person name="Louis A."/>
            <person name="Montfort J."/>
            <person name="Bouchez O."/>
            <person name="Roques C."/>
            <person name="Iampietro C."/>
            <person name="Lluch J."/>
            <person name="Castinel A."/>
            <person name="Donnadieu C."/>
            <person name="Desvignes T."/>
            <person name="Floi Bucao C."/>
            <person name="Jouanno E."/>
            <person name="Wen M."/>
            <person name="Mejri S."/>
            <person name="Dirks R."/>
            <person name="Jansen H."/>
            <person name="Henkel C."/>
            <person name="Chen W.J."/>
            <person name="Zahm M."/>
            <person name="Cabau C."/>
            <person name="Klopp C."/>
            <person name="Thompson A.W."/>
            <person name="Robinson-Rechavi M."/>
            <person name="Braasch I."/>
            <person name="Lecointre G."/>
            <person name="Bobe J."/>
            <person name="Postlethwait J.H."/>
            <person name="Berthelot C."/>
            <person name="Roest Crollius H."/>
            <person name="Guiguen Y."/>
        </authorList>
    </citation>
    <scope>NUCLEOTIDE SEQUENCE</scope>
    <source>
        <strain evidence="3">NC1722</strain>
    </source>
</reference>
<gene>
    <name evidence="3" type="ORF">AAFF_G00147610</name>
</gene>
<evidence type="ECO:0000313" key="3">
    <source>
        <dbReference type="EMBL" id="KAJ8387970.1"/>
    </source>
</evidence>